<evidence type="ECO:0000313" key="2">
    <source>
        <dbReference type="Proteomes" id="UP000005475"/>
    </source>
</evidence>
<dbReference type="AlphaFoldDB" id="A0AAN3ABH3"/>
<name>A0AAN3ABH3_BACO1</name>
<sequence length="37" mass="4315">MFISFILIRLGGSVIKDIMRYYEGGVSFMIRKIISLF</sequence>
<dbReference type="Proteomes" id="UP000005475">
    <property type="component" value="Unassembled WGS sequence"/>
</dbReference>
<dbReference type="EMBL" id="AAXF02000039">
    <property type="protein sequence ID" value="EDO13421.1"/>
    <property type="molecule type" value="Genomic_DNA"/>
</dbReference>
<reference evidence="2" key="2">
    <citation type="submission" date="2007-04" db="EMBL/GenBank/DDBJ databases">
        <title>Draft genome sequence of Bacteroides ovatus (ATCC 8483).</title>
        <authorList>
            <person name="Sudarsanam P."/>
            <person name="Ley R."/>
            <person name="Guruge J."/>
            <person name="Turnbaugh P.J."/>
            <person name="Mahowald M."/>
            <person name="Liep D."/>
            <person name="Gordon J."/>
        </authorList>
    </citation>
    <scope>NUCLEOTIDE SEQUENCE [LARGE SCALE GENOMIC DNA]</scope>
    <source>
        <strain evidence="2">ATCC 8483 / DSM 1896 / JCM 5824 / BCRC 10623 / CCUG 4943 / NCTC 11153</strain>
    </source>
</reference>
<comment type="caution">
    <text evidence="1">The sequence shown here is derived from an EMBL/GenBank/DDBJ whole genome shotgun (WGS) entry which is preliminary data.</text>
</comment>
<reference evidence="1 2" key="1">
    <citation type="submission" date="2007-03" db="EMBL/GenBank/DDBJ databases">
        <authorList>
            <person name="Fulton L."/>
            <person name="Clifton S."/>
            <person name="Fulton B."/>
            <person name="Xu J."/>
            <person name="Minx P."/>
            <person name="Pepin K.H."/>
            <person name="Johnson M."/>
            <person name="Thiruvilangam P."/>
            <person name="Bhonagiri V."/>
            <person name="Nash W.E."/>
            <person name="Mardis E.R."/>
            <person name="Wilson R.K."/>
        </authorList>
    </citation>
    <scope>NUCLEOTIDE SEQUENCE [LARGE SCALE GENOMIC DNA]</scope>
    <source>
        <strain evidence="2">ATCC 8483 / DSM 1896 / JCM 5824 / BCRC 10623 / CCUG 4943 / NCTC 11153</strain>
    </source>
</reference>
<organism evidence="1 2">
    <name type="scientific">Bacteroides ovatus (strain ATCC 8483 / DSM 1896 / JCM 5824 / BCRC 10623 / CCUG 4943 / NCTC 11153)</name>
    <dbReference type="NCBI Taxonomy" id="411476"/>
    <lineage>
        <taxon>Bacteria</taxon>
        <taxon>Pseudomonadati</taxon>
        <taxon>Bacteroidota</taxon>
        <taxon>Bacteroidia</taxon>
        <taxon>Bacteroidales</taxon>
        <taxon>Bacteroidaceae</taxon>
        <taxon>Bacteroides</taxon>
    </lineage>
</organism>
<accession>A0AAN3ABH3</accession>
<evidence type="ECO:0000313" key="1">
    <source>
        <dbReference type="EMBL" id="EDO13421.1"/>
    </source>
</evidence>
<protein>
    <submittedName>
        <fullName evidence="1">Uncharacterized protein</fullName>
    </submittedName>
</protein>
<proteinExistence type="predicted"/>
<gene>
    <name evidence="1" type="ORF">BACOVA_00955</name>
</gene>